<evidence type="ECO:0000256" key="5">
    <source>
        <dbReference type="ARBA" id="ARBA00022692"/>
    </source>
</evidence>
<dbReference type="Pfam" id="PF17910">
    <property type="entry name" value="FeoB_Cyto"/>
    <property type="match status" value="1"/>
</dbReference>
<dbReference type="Pfam" id="PF07670">
    <property type="entry name" value="Gate"/>
    <property type="match status" value="2"/>
</dbReference>
<feature type="transmembrane region" description="Helical" evidence="16">
    <location>
        <begin position="390"/>
        <end position="412"/>
    </location>
</feature>
<evidence type="ECO:0000256" key="4">
    <source>
        <dbReference type="ARBA" id="ARBA00022496"/>
    </source>
</evidence>
<feature type="transmembrane region" description="Helical" evidence="16">
    <location>
        <begin position="346"/>
        <end position="370"/>
    </location>
</feature>
<dbReference type="InterPro" id="IPR030389">
    <property type="entry name" value="G_FEOB_dom"/>
</dbReference>
<comment type="caution">
    <text evidence="19">The sequence shown here is derived from an EMBL/GenBank/DDBJ whole genome shotgun (WGS) entry which is preliminary data.</text>
</comment>
<dbReference type="GO" id="GO:0046872">
    <property type="term" value="F:metal ion binding"/>
    <property type="evidence" value="ECO:0007669"/>
    <property type="project" value="UniProtKB-KW"/>
</dbReference>
<evidence type="ECO:0000256" key="17">
    <source>
        <dbReference type="SAM" id="MobiDB-lite"/>
    </source>
</evidence>
<keyword evidence="2 16" id="KW-0813">Transport</keyword>
<dbReference type="InterPro" id="IPR027417">
    <property type="entry name" value="P-loop_NTPase"/>
</dbReference>
<organism evidence="19 20">
    <name type="scientific">Sulfurospirillum cavolei</name>
    <dbReference type="NCBI Taxonomy" id="366522"/>
    <lineage>
        <taxon>Bacteria</taxon>
        <taxon>Pseudomonadati</taxon>
        <taxon>Campylobacterota</taxon>
        <taxon>Epsilonproteobacteria</taxon>
        <taxon>Campylobacterales</taxon>
        <taxon>Sulfurospirillaceae</taxon>
        <taxon>Sulfurospirillum</taxon>
    </lineage>
</organism>
<evidence type="ECO:0000256" key="15">
    <source>
        <dbReference type="PIRSR" id="PIRSR603373-2"/>
    </source>
</evidence>
<keyword evidence="10 14" id="KW-0342">GTP-binding</keyword>
<evidence type="ECO:0000256" key="14">
    <source>
        <dbReference type="PIRSR" id="PIRSR603373-1"/>
    </source>
</evidence>
<keyword evidence="8 16" id="KW-0408">Iron</keyword>
<evidence type="ECO:0000313" key="20">
    <source>
        <dbReference type="Proteomes" id="UP000231638"/>
    </source>
</evidence>
<feature type="transmembrane region" description="Helical" evidence="16">
    <location>
        <begin position="454"/>
        <end position="474"/>
    </location>
</feature>
<dbReference type="STRING" id="366522.GCA_001548055_00434"/>
<keyword evidence="6 14" id="KW-0547">Nucleotide-binding</keyword>
<keyword evidence="9" id="KW-0406">Ion transport</keyword>
<evidence type="ECO:0000256" key="2">
    <source>
        <dbReference type="ARBA" id="ARBA00022448"/>
    </source>
</evidence>
<evidence type="ECO:0000256" key="12">
    <source>
        <dbReference type="ARBA" id="ARBA00031200"/>
    </source>
</evidence>
<dbReference type="GO" id="GO:0005525">
    <property type="term" value="F:GTP binding"/>
    <property type="evidence" value="ECO:0007669"/>
    <property type="project" value="UniProtKB-KW"/>
</dbReference>
<dbReference type="InterPro" id="IPR003373">
    <property type="entry name" value="Fe2_transport_prot-B"/>
</dbReference>
<comment type="function">
    <text evidence="16">Probable transporter of a GTP-driven Fe(2+) uptake system.</text>
</comment>
<dbReference type="Pfam" id="PF07664">
    <property type="entry name" value="FeoB_C"/>
    <property type="match status" value="1"/>
</dbReference>
<dbReference type="PROSITE" id="PS51711">
    <property type="entry name" value="G_FEOB"/>
    <property type="match status" value="1"/>
</dbReference>
<evidence type="ECO:0000256" key="3">
    <source>
        <dbReference type="ARBA" id="ARBA00022475"/>
    </source>
</evidence>
<feature type="compositionally biased region" description="Basic and acidic residues" evidence="17">
    <location>
        <begin position="583"/>
        <end position="607"/>
    </location>
</feature>
<keyword evidence="11 16" id="KW-0472">Membrane</keyword>
<evidence type="ECO:0000256" key="1">
    <source>
        <dbReference type="ARBA" id="ARBA00004651"/>
    </source>
</evidence>
<dbReference type="AlphaFoldDB" id="A0A2D3WIV2"/>
<feature type="domain" description="FeoB-type G" evidence="18">
    <location>
        <begin position="3"/>
        <end position="165"/>
    </location>
</feature>
<evidence type="ECO:0000256" key="8">
    <source>
        <dbReference type="ARBA" id="ARBA00023004"/>
    </source>
</evidence>
<feature type="binding site" evidence="14">
    <location>
        <begin position="56"/>
        <end position="59"/>
    </location>
    <ligand>
        <name>GTP</name>
        <dbReference type="ChEBI" id="CHEBI:37565"/>
        <label>3</label>
    </ligand>
</feature>
<dbReference type="GO" id="GO:0015093">
    <property type="term" value="F:ferrous iron transmembrane transporter activity"/>
    <property type="evidence" value="ECO:0007669"/>
    <property type="project" value="UniProtKB-UniRule"/>
</dbReference>
<name>A0A2D3WIV2_9BACT</name>
<keyword evidence="5 16" id="KW-0812">Transmembrane</keyword>
<dbReference type="SUPFAM" id="SSF52540">
    <property type="entry name" value="P-loop containing nucleoside triphosphate hydrolases"/>
    <property type="match status" value="1"/>
</dbReference>
<dbReference type="PANTHER" id="PTHR43185:SF1">
    <property type="entry name" value="FE(2+) TRANSPORTER FEOB"/>
    <property type="match status" value="1"/>
</dbReference>
<keyword evidence="4 16" id="KW-0410">Iron transport</keyword>
<feature type="transmembrane region" description="Helical" evidence="16">
    <location>
        <begin position="734"/>
        <end position="754"/>
    </location>
</feature>
<keyword evidence="15" id="KW-0460">Magnesium</keyword>
<dbReference type="CDD" id="cd01879">
    <property type="entry name" value="FeoB"/>
    <property type="match status" value="1"/>
</dbReference>
<dbReference type="PANTHER" id="PTHR43185">
    <property type="entry name" value="FERROUS IRON TRANSPORT PROTEIN B"/>
    <property type="match status" value="1"/>
</dbReference>
<keyword evidence="7 16" id="KW-1133">Transmembrane helix</keyword>
<keyword evidence="15" id="KW-0479">Metal-binding</keyword>
<dbReference type="Gene3D" id="1.10.287.1770">
    <property type="match status" value="1"/>
</dbReference>
<reference evidence="19 20" key="1">
    <citation type="journal article" date="2017" name="Front. Microbiol.">
        <title>Comparative Genomic Analysis of the Class Epsilonproteobacteria and Proposed Reclassification to Epsilonbacteraeota (phyl. nov.).</title>
        <authorList>
            <person name="Waite D.W."/>
            <person name="Vanwonterghem I."/>
            <person name="Rinke C."/>
            <person name="Parks D.H."/>
            <person name="Zhang Y."/>
            <person name="Takai K."/>
            <person name="Sievert S.M."/>
            <person name="Simon J."/>
            <person name="Campbell B.J."/>
            <person name="Hanson T.E."/>
            <person name="Woyke T."/>
            <person name="Klotz M.G."/>
            <person name="Hugenholtz P."/>
        </authorList>
    </citation>
    <scope>NUCLEOTIDE SEQUENCE [LARGE SCALE GENOMIC DNA]</scope>
    <source>
        <strain evidence="19">UBA11420</strain>
    </source>
</reference>
<feature type="transmembrane region" description="Helical" evidence="16">
    <location>
        <begin position="699"/>
        <end position="722"/>
    </location>
</feature>
<feature type="binding site" evidence="14">
    <location>
        <begin position="35"/>
        <end position="39"/>
    </location>
    <ligand>
        <name>GTP</name>
        <dbReference type="ChEBI" id="CHEBI:37565"/>
        <label>2</label>
    </ligand>
</feature>
<feature type="binding site" evidence="14">
    <location>
        <begin position="116"/>
        <end position="119"/>
    </location>
    <ligand>
        <name>GTP</name>
        <dbReference type="ChEBI" id="CHEBI:37565"/>
        <label>4</label>
    </ligand>
</feature>
<dbReference type="Proteomes" id="UP000231638">
    <property type="component" value="Unassembled WGS sequence"/>
</dbReference>
<evidence type="ECO:0000256" key="13">
    <source>
        <dbReference type="NCBIfam" id="TIGR00437"/>
    </source>
</evidence>
<proteinExistence type="inferred from homology"/>
<feature type="transmembrane region" description="Helical" evidence="16">
    <location>
        <begin position="514"/>
        <end position="533"/>
    </location>
</feature>
<evidence type="ECO:0000256" key="10">
    <source>
        <dbReference type="ARBA" id="ARBA00023134"/>
    </source>
</evidence>
<feature type="binding site" evidence="15">
    <location>
        <position position="21"/>
    </location>
    <ligand>
        <name>Mg(2+)</name>
        <dbReference type="ChEBI" id="CHEBI:18420"/>
        <label>2</label>
    </ligand>
</feature>
<feature type="binding site" evidence="15">
    <location>
        <position position="25"/>
    </location>
    <ligand>
        <name>Mg(2+)</name>
        <dbReference type="ChEBI" id="CHEBI:18420"/>
        <label>2</label>
    </ligand>
</feature>
<dbReference type="NCBIfam" id="TIGR00437">
    <property type="entry name" value="feoB"/>
    <property type="match status" value="1"/>
</dbReference>
<dbReference type="InterPro" id="IPR050860">
    <property type="entry name" value="FeoB_GTPase"/>
</dbReference>
<dbReference type="EMBL" id="DLUG01000055">
    <property type="protein sequence ID" value="DAB37009.1"/>
    <property type="molecule type" value="Genomic_DNA"/>
</dbReference>
<feature type="transmembrane region" description="Helical" evidence="16">
    <location>
        <begin position="290"/>
        <end position="310"/>
    </location>
</feature>
<evidence type="ECO:0000259" key="18">
    <source>
        <dbReference type="PROSITE" id="PS51711"/>
    </source>
</evidence>
<dbReference type="Pfam" id="PF02421">
    <property type="entry name" value="FeoB_N"/>
    <property type="match status" value="1"/>
</dbReference>
<evidence type="ECO:0000313" key="19">
    <source>
        <dbReference type="EMBL" id="DAB37009.1"/>
    </source>
</evidence>
<feature type="binding site" evidence="14">
    <location>
        <begin position="10"/>
        <end position="17"/>
    </location>
    <ligand>
        <name>GTP</name>
        <dbReference type="ChEBI" id="CHEBI:37565"/>
        <label>1</label>
    </ligand>
</feature>
<evidence type="ECO:0000256" key="9">
    <source>
        <dbReference type="ARBA" id="ARBA00023065"/>
    </source>
</evidence>
<dbReference type="GO" id="GO:0005886">
    <property type="term" value="C:plasma membrane"/>
    <property type="evidence" value="ECO:0007669"/>
    <property type="project" value="UniProtKB-SubCell"/>
</dbReference>
<evidence type="ECO:0000256" key="16">
    <source>
        <dbReference type="RuleBase" id="RU362098"/>
    </source>
</evidence>
<dbReference type="InterPro" id="IPR011642">
    <property type="entry name" value="Gate_dom"/>
</dbReference>
<comment type="subcellular location">
    <subcellularLocation>
        <location evidence="16">Cell inner membrane</location>
        <topology evidence="16">Multi-pass membrane protein</topology>
    </subcellularLocation>
    <subcellularLocation>
        <location evidence="1">Cell membrane</location>
        <topology evidence="1">Multi-pass membrane protein</topology>
    </subcellularLocation>
</comment>
<evidence type="ECO:0000256" key="11">
    <source>
        <dbReference type="ARBA" id="ARBA00023136"/>
    </source>
</evidence>
<dbReference type="Gene3D" id="3.40.50.300">
    <property type="entry name" value="P-loop containing nucleotide triphosphate hydrolases"/>
    <property type="match status" value="1"/>
</dbReference>
<keyword evidence="3" id="KW-1003">Cell membrane</keyword>
<dbReference type="InterPro" id="IPR041069">
    <property type="entry name" value="FeoB_Cyto"/>
</dbReference>
<protein>
    <recommendedName>
        <fullName evidence="12 13">Ferrous iron transport protein B</fullName>
    </recommendedName>
</protein>
<dbReference type="InterPro" id="IPR011640">
    <property type="entry name" value="Fe2_transport_prot_B_C"/>
</dbReference>
<feature type="binding site" evidence="15">
    <location>
        <position position="22"/>
    </location>
    <ligand>
        <name>Mg(2+)</name>
        <dbReference type="ChEBI" id="CHEBI:18420"/>
        <label>1</label>
    </ligand>
</feature>
<comment type="similarity">
    <text evidence="16">Belongs to the TRAFAC class TrmE-Era-EngA-EngB-Septin-like GTPase superfamily. FeoB GTPase (TC 9.A.8) family.</text>
</comment>
<sequence length="758" mass="83978">MKKITIALVGQPNVGKSHLANAISGSNLKIGNFAGVTVEKATAKLRTDDYAIEFIDLPGLYSLEDFSADEKVTKEFLKKGDYDLIVNVLDSTNLERNLMLTTELLELNKKIVLALNMDDEAVKEGININAQNMSKILSVSCIRVSSKTKYNIETLVDTIIDVHEKALIPSKLIYGSEVEDQLQTIARFLEEKHFTIEGLSYRQIAVGLLWQKREIYAIVHEHPLYVELQPILNNALGHVYMYCQCDEIDEVIHRQHAAFAKGLCTEVLSVSKIKAQSVTQKIDAVLIHKFLGLPIFVFLMWALFQLTFTLGQFPMDWIESGFGWLGETLGETIDNEALKSLIVDGIIAGVGSVLMFLPNIIILFLGIALLETTGYMSRAAFLLDGFFHKFGLHGKSFVPLVTGFGCSVPAYMAARTLKNKKDRLLTMFIIGFMSCGARLPVYVLFAGAFFDESVAGNVLFAIYIFGAILGLIAAKILRVTAFKGEDEPFVMEMPKYRLPSLKLLWFMVYSKSVLYLKKAGTFILLASMLIWFISSYPKNDVIEEEYGAKIEALQATQETQETDKEALTAQKDDTAQAQETAPSDDKVASAEADKEAPVADPKEKESAEEGTSVEDQIAALENEKHEKIMEQTYLGMAGKAVEPFFAPLGFDWKMGVATLSGLAAKEVIVSTLGVLYALGDEVSEDDASLRDIIKENISFASAMAFIVFVMVYLPCLAATAVFYKEAESLKHTVLLVLFTFATAWVLAFITYRVLLLVA</sequence>
<evidence type="ECO:0000256" key="6">
    <source>
        <dbReference type="ARBA" id="ARBA00022741"/>
    </source>
</evidence>
<feature type="region of interest" description="Disordered" evidence="17">
    <location>
        <begin position="572"/>
        <end position="614"/>
    </location>
</feature>
<evidence type="ECO:0000256" key="7">
    <source>
        <dbReference type="ARBA" id="ARBA00022989"/>
    </source>
</evidence>
<feature type="transmembrane region" description="Helical" evidence="16">
    <location>
        <begin position="424"/>
        <end position="448"/>
    </location>
</feature>
<gene>
    <name evidence="19" type="primary">feoB</name>
    <name evidence="19" type="ORF">CFH80_01840</name>
</gene>
<feature type="binding site" evidence="15">
    <location>
        <position position="24"/>
    </location>
    <ligand>
        <name>Mg(2+)</name>
        <dbReference type="ChEBI" id="CHEBI:18420"/>
        <label>2</label>
    </ligand>
</feature>
<accession>A0A2D3WIV2</accession>